<accession>A0A0K0F691</accession>
<dbReference type="WBParaSite" id="SVE_0433400.1">
    <property type="protein sequence ID" value="SVE_0433400.1"/>
    <property type="gene ID" value="SVE_0433400"/>
</dbReference>
<evidence type="ECO:0000256" key="5">
    <source>
        <dbReference type="SAM" id="Phobius"/>
    </source>
</evidence>
<dbReference type="Pfam" id="PF04193">
    <property type="entry name" value="PQ-loop"/>
    <property type="match status" value="1"/>
</dbReference>
<name>A0A0K0F691_STRVS</name>
<dbReference type="GO" id="GO:0005768">
    <property type="term" value="C:endosome"/>
    <property type="evidence" value="ECO:0007669"/>
    <property type="project" value="TreeGrafter"/>
</dbReference>
<evidence type="ECO:0000256" key="1">
    <source>
        <dbReference type="ARBA" id="ARBA00004141"/>
    </source>
</evidence>
<feature type="transmembrane region" description="Helical" evidence="5">
    <location>
        <begin position="84"/>
        <end position="106"/>
    </location>
</feature>
<keyword evidence="6" id="KW-1185">Reference proteome</keyword>
<dbReference type="PANTHER" id="PTHR14856">
    <property type="entry name" value="PQ-LOOP REPEAT-CONTAINING PROTEIN 1-LIKE PROTEIN"/>
    <property type="match status" value="1"/>
</dbReference>
<dbReference type="Gene3D" id="1.20.1280.290">
    <property type="match status" value="1"/>
</dbReference>
<dbReference type="PANTHER" id="PTHR14856:SF9">
    <property type="entry name" value="PQ-LOOP REPEAT-CONTAINING PROTEIN 1"/>
    <property type="match status" value="1"/>
</dbReference>
<sequence>MESMNDSTITPFIIENITPNTSVSFNNNTTTTESVLTFINPIDAKYTMIAILNGLACLFIIFGGSIPYVFQYLEINERKDARGFSLYVCLTLCIANILRILFWFGNHFDTPLLIQSAVMLITMFIMLEISVRMNKKTVLKSQWTSIWSKFSKNCLFQR</sequence>
<reference evidence="7" key="2">
    <citation type="submission" date="2015-08" db="UniProtKB">
        <authorList>
            <consortium name="WormBaseParasite"/>
        </authorList>
    </citation>
    <scope>IDENTIFICATION</scope>
</reference>
<dbReference type="GO" id="GO:0016020">
    <property type="term" value="C:membrane"/>
    <property type="evidence" value="ECO:0007669"/>
    <property type="project" value="UniProtKB-SubCell"/>
</dbReference>
<dbReference type="AlphaFoldDB" id="A0A0K0F691"/>
<evidence type="ECO:0000313" key="7">
    <source>
        <dbReference type="WBParaSite" id="SVE_0433400.1"/>
    </source>
</evidence>
<dbReference type="GO" id="GO:0005829">
    <property type="term" value="C:cytosol"/>
    <property type="evidence" value="ECO:0007669"/>
    <property type="project" value="GOC"/>
</dbReference>
<evidence type="ECO:0000256" key="4">
    <source>
        <dbReference type="ARBA" id="ARBA00023136"/>
    </source>
</evidence>
<dbReference type="InterPro" id="IPR052241">
    <property type="entry name" value="SLC66/Scramblase_ANY1"/>
</dbReference>
<dbReference type="FunFam" id="1.20.1280.290:FF:000008">
    <property type="entry name" value="PQ-loop repeat-containing protein 1"/>
    <property type="match status" value="1"/>
</dbReference>
<dbReference type="GO" id="GO:0042147">
    <property type="term" value="P:retrograde transport, endosome to Golgi"/>
    <property type="evidence" value="ECO:0007669"/>
    <property type="project" value="TreeGrafter"/>
</dbReference>
<reference evidence="6" key="1">
    <citation type="submission" date="2014-07" db="EMBL/GenBank/DDBJ databases">
        <authorList>
            <person name="Martin A.A"/>
            <person name="De Silva N."/>
        </authorList>
    </citation>
    <scope>NUCLEOTIDE SEQUENCE</scope>
</reference>
<protein>
    <submittedName>
        <fullName evidence="7">PQ-loop repeat-containing protein</fullName>
    </submittedName>
</protein>
<proteinExistence type="predicted"/>
<keyword evidence="3 5" id="KW-1133">Transmembrane helix</keyword>
<evidence type="ECO:0000313" key="6">
    <source>
        <dbReference type="Proteomes" id="UP000035680"/>
    </source>
</evidence>
<dbReference type="STRING" id="75913.A0A0K0F691"/>
<comment type="subcellular location">
    <subcellularLocation>
        <location evidence="1">Membrane</location>
        <topology evidence="1">Multi-pass membrane protein</topology>
    </subcellularLocation>
</comment>
<dbReference type="GO" id="GO:0045332">
    <property type="term" value="P:phospholipid translocation"/>
    <property type="evidence" value="ECO:0007669"/>
    <property type="project" value="TreeGrafter"/>
</dbReference>
<dbReference type="GO" id="GO:0005802">
    <property type="term" value="C:trans-Golgi network"/>
    <property type="evidence" value="ECO:0007669"/>
    <property type="project" value="TreeGrafter"/>
</dbReference>
<keyword evidence="4 5" id="KW-0472">Membrane</keyword>
<feature type="transmembrane region" description="Helical" evidence="5">
    <location>
        <begin position="46"/>
        <end position="72"/>
    </location>
</feature>
<feature type="transmembrane region" description="Helical" evidence="5">
    <location>
        <begin position="112"/>
        <end position="131"/>
    </location>
</feature>
<organism evidence="6 7">
    <name type="scientific">Strongyloides venezuelensis</name>
    <name type="common">Threadworm</name>
    <dbReference type="NCBI Taxonomy" id="75913"/>
    <lineage>
        <taxon>Eukaryota</taxon>
        <taxon>Metazoa</taxon>
        <taxon>Ecdysozoa</taxon>
        <taxon>Nematoda</taxon>
        <taxon>Chromadorea</taxon>
        <taxon>Rhabditida</taxon>
        <taxon>Tylenchina</taxon>
        <taxon>Panagrolaimomorpha</taxon>
        <taxon>Strongyloidoidea</taxon>
        <taxon>Strongyloididae</taxon>
        <taxon>Strongyloides</taxon>
    </lineage>
</organism>
<evidence type="ECO:0000256" key="3">
    <source>
        <dbReference type="ARBA" id="ARBA00022989"/>
    </source>
</evidence>
<evidence type="ECO:0000256" key="2">
    <source>
        <dbReference type="ARBA" id="ARBA00022692"/>
    </source>
</evidence>
<dbReference type="InterPro" id="IPR006603">
    <property type="entry name" value="PQ-loop_rpt"/>
</dbReference>
<dbReference type="Proteomes" id="UP000035680">
    <property type="component" value="Unassembled WGS sequence"/>
</dbReference>
<keyword evidence="2 5" id="KW-0812">Transmembrane</keyword>